<dbReference type="InterPro" id="IPR051038">
    <property type="entry name" value="RMT2/GAMT_Mtase"/>
</dbReference>
<dbReference type="GO" id="GO:0030731">
    <property type="term" value="F:guanidinoacetate N-methyltransferase activity"/>
    <property type="evidence" value="ECO:0007669"/>
    <property type="project" value="TreeGrafter"/>
</dbReference>
<dbReference type="SUPFAM" id="SSF53335">
    <property type="entry name" value="S-adenosyl-L-methionine-dependent methyltransferases"/>
    <property type="match status" value="1"/>
</dbReference>
<dbReference type="GO" id="GO:0005737">
    <property type="term" value="C:cytoplasm"/>
    <property type="evidence" value="ECO:0007669"/>
    <property type="project" value="TreeGrafter"/>
</dbReference>
<dbReference type="Gene3D" id="3.40.50.150">
    <property type="entry name" value="Vaccinia Virus protein VP39"/>
    <property type="match status" value="1"/>
</dbReference>
<dbReference type="Proteomes" id="UP001160483">
    <property type="component" value="Unassembled WGS sequence"/>
</dbReference>
<dbReference type="CDD" id="cd02440">
    <property type="entry name" value="AdoMet_MTases"/>
    <property type="match status" value="1"/>
</dbReference>
<reference evidence="2" key="1">
    <citation type="submission" date="2021-11" db="EMBL/GenBank/DDBJ databases">
        <authorList>
            <person name="Islam A."/>
            <person name="Islam S."/>
            <person name="Flora M.S."/>
            <person name="Rahman M."/>
            <person name="Ziaur R.M."/>
            <person name="Epstein J.H."/>
            <person name="Hassan M."/>
            <person name="Klassen M."/>
            <person name="Woodard K."/>
            <person name="Webb A."/>
            <person name="Webby R.J."/>
            <person name="El Zowalaty M.E."/>
        </authorList>
    </citation>
    <scope>NUCLEOTIDE SEQUENCE</scope>
    <source>
        <strain evidence="2">Pbs3</strain>
    </source>
</reference>
<gene>
    <name evidence="2" type="ORF">PBS003_LOCUS6218</name>
</gene>
<accession>A0AAU9L354</accession>
<comment type="caution">
    <text evidence="2">The sequence shown here is derived from an EMBL/GenBank/DDBJ whole genome shotgun (WGS) entry which is preliminary data.</text>
</comment>
<dbReference type="PANTHER" id="PTHR32379:SF1">
    <property type="entry name" value="GUANIDINOACETATE N-METHYLTRANSFERASE"/>
    <property type="match status" value="1"/>
</dbReference>
<dbReference type="PANTHER" id="PTHR32379">
    <property type="entry name" value="GUANIDINOACETATE N-METHYLTRANSFERASE"/>
    <property type="match status" value="1"/>
</dbReference>
<dbReference type="EMBL" id="CAKKTJ010000319">
    <property type="protein sequence ID" value="CAH0479583.1"/>
    <property type="molecule type" value="Genomic_DNA"/>
</dbReference>
<feature type="region of interest" description="Disordered" evidence="1">
    <location>
        <begin position="280"/>
        <end position="304"/>
    </location>
</feature>
<dbReference type="InterPro" id="IPR029063">
    <property type="entry name" value="SAM-dependent_MTases_sf"/>
</dbReference>
<name>A0AAU9L354_9STRA</name>
<organism evidence="2 3">
    <name type="scientific">Peronospora belbahrii</name>
    <dbReference type="NCBI Taxonomy" id="622444"/>
    <lineage>
        <taxon>Eukaryota</taxon>
        <taxon>Sar</taxon>
        <taxon>Stramenopiles</taxon>
        <taxon>Oomycota</taxon>
        <taxon>Peronosporomycetes</taxon>
        <taxon>Peronosporales</taxon>
        <taxon>Peronosporaceae</taxon>
        <taxon>Peronospora</taxon>
    </lineage>
</organism>
<proteinExistence type="predicted"/>
<evidence type="ECO:0000313" key="3">
    <source>
        <dbReference type="Proteomes" id="UP001160483"/>
    </source>
</evidence>
<evidence type="ECO:0000256" key="1">
    <source>
        <dbReference type="SAM" id="MobiDB-lite"/>
    </source>
</evidence>
<dbReference type="GO" id="GO:0006601">
    <property type="term" value="P:creatine biosynthetic process"/>
    <property type="evidence" value="ECO:0007669"/>
    <property type="project" value="TreeGrafter"/>
</dbReference>
<sequence length="322" mass="36695">MHGNSTGRDKLGQEILWSSRGQQAIMQWEKQYMELCVDALDIQLTDRVLEIGSGLAYSSSRIQTFKPQSHVIVECDLETLQRARMFAARHNRVEIMPGTWQKVLPELDQYDCVFFDDYPSRWHEFLDIVLKHCAAGARITGYLARELDLTRSGCQVMLSRVQVDVPEHCNYFPNETALVPVITVTDPVIAAGASDISLTSPVKLLLPQVSKRFQRAFNSTTSRLVQALHADTKFSRERQHIAEIREFLLAHDTATFLSEQSAECDDTEICSRMDDKVLDSREETSVGRQQVDEGPIHYDDKESRQNYLRTLRSKAALSKSVR</sequence>
<dbReference type="GO" id="GO:0005634">
    <property type="term" value="C:nucleus"/>
    <property type="evidence" value="ECO:0007669"/>
    <property type="project" value="TreeGrafter"/>
</dbReference>
<evidence type="ECO:0000313" key="2">
    <source>
        <dbReference type="EMBL" id="CAH0479583.1"/>
    </source>
</evidence>
<protein>
    <submittedName>
        <fullName evidence="2">Uncharacterized protein</fullName>
    </submittedName>
</protein>
<dbReference type="AlphaFoldDB" id="A0AAU9L354"/>